<feature type="transmembrane region" description="Helical" evidence="4">
    <location>
        <begin position="284"/>
        <end position="303"/>
    </location>
</feature>
<comment type="caution">
    <text evidence="6">The sequence shown here is derived from an EMBL/GenBank/DDBJ whole genome shotgun (WGS) entry which is preliminary data.</text>
</comment>
<feature type="transmembrane region" description="Helical" evidence="4">
    <location>
        <begin position="310"/>
        <end position="328"/>
    </location>
</feature>
<dbReference type="RefSeq" id="WP_176279930.1">
    <property type="nucleotide sequence ID" value="NZ_JABWMH010000003.1"/>
</dbReference>
<feature type="transmembrane region" description="Helical" evidence="4">
    <location>
        <begin position="334"/>
        <end position="356"/>
    </location>
</feature>
<feature type="transmembrane region" description="Helical" evidence="4">
    <location>
        <begin position="112"/>
        <end position="139"/>
    </location>
</feature>
<evidence type="ECO:0000256" key="4">
    <source>
        <dbReference type="SAM" id="Phobius"/>
    </source>
</evidence>
<feature type="transmembrane region" description="Helical" evidence="4">
    <location>
        <begin position="177"/>
        <end position="197"/>
    </location>
</feature>
<sequence>MATTAQSGQAPRRFYGWSNVSLFFFIQFAASGFVYFAYSVVFPVMVETMDWNRGNAALAQSIALVMLGLAYPLTGYLLSRYGVRQTVTIGLLVMLSGLLLLVSAVSEVWHWILIWGGVMGLSFALTGPICSQTAMISWFNIKRSTTIGIVMTGGALGGALAQPVLASMMDRFDSWRAAWLIAAAMVVIALIATRFVINRPGDIGQFPDNVDPGMAAQEALAAGLRPRTHRTSHDWTIKQVVRTPMLYLLMLITVAYLGTFFFLLNHGILHLTDSGLSSLEAASIIGLAILGSGLARIPAGWLGDQFELRWTVFGFVALMAIGLAGFWLGQGVVLLSAMGMLFGAGYGGMLVLGPVVTGNYYGERAFPIINSVIAPVMLPFAAAAPAGGGYIFEATGSYDLAFAIAIGLLSTAMVAAFLMKPPRAPG</sequence>
<dbReference type="PROSITE" id="PS50850">
    <property type="entry name" value="MFS"/>
    <property type="match status" value="1"/>
</dbReference>
<reference evidence="6 7" key="1">
    <citation type="submission" date="2020-06" db="EMBL/GenBank/DDBJ databases">
        <authorList>
            <person name="Kim S.-J."/>
            <person name="Park S.-J."/>
        </authorList>
    </citation>
    <scope>NUCLEOTIDE SEQUENCE [LARGE SCALE GENOMIC DNA]</scope>
    <source>
        <strain evidence="6 7">SW-151</strain>
    </source>
</reference>
<dbReference type="SUPFAM" id="SSF103473">
    <property type="entry name" value="MFS general substrate transporter"/>
    <property type="match status" value="1"/>
</dbReference>
<feature type="transmembrane region" description="Helical" evidence="4">
    <location>
        <begin position="245"/>
        <end position="264"/>
    </location>
</feature>
<gene>
    <name evidence="6" type="ORF">HUO14_11290</name>
</gene>
<feature type="transmembrane region" description="Helical" evidence="4">
    <location>
        <begin position="20"/>
        <end position="38"/>
    </location>
</feature>
<keyword evidence="3 4" id="KW-0472">Membrane</keyword>
<dbReference type="EMBL" id="JABWMH010000003">
    <property type="protein sequence ID" value="NVD28487.1"/>
    <property type="molecule type" value="Genomic_DNA"/>
</dbReference>
<evidence type="ECO:0000313" key="7">
    <source>
        <dbReference type="Proteomes" id="UP000652427"/>
    </source>
</evidence>
<feature type="transmembrane region" description="Helical" evidence="4">
    <location>
        <begin position="146"/>
        <end position="165"/>
    </location>
</feature>
<dbReference type="InterPro" id="IPR020846">
    <property type="entry name" value="MFS_dom"/>
</dbReference>
<dbReference type="Pfam" id="PF07690">
    <property type="entry name" value="MFS_1"/>
    <property type="match status" value="2"/>
</dbReference>
<dbReference type="Proteomes" id="UP000652427">
    <property type="component" value="Unassembled WGS sequence"/>
</dbReference>
<dbReference type="InterPro" id="IPR011701">
    <property type="entry name" value="MFS"/>
</dbReference>
<dbReference type="PANTHER" id="PTHR11360:SF284">
    <property type="entry name" value="EG:103B4.3 PROTEIN-RELATED"/>
    <property type="match status" value="1"/>
</dbReference>
<dbReference type="InterPro" id="IPR050327">
    <property type="entry name" value="Proton-linked_MCT"/>
</dbReference>
<evidence type="ECO:0000259" key="5">
    <source>
        <dbReference type="PROSITE" id="PS50850"/>
    </source>
</evidence>
<feature type="transmembrane region" description="Helical" evidence="4">
    <location>
        <begin position="398"/>
        <end position="419"/>
    </location>
</feature>
<dbReference type="Gene3D" id="1.20.1250.20">
    <property type="entry name" value="MFS general substrate transporter like domains"/>
    <property type="match status" value="2"/>
</dbReference>
<feature type="domain" description="Major facilitator superfamily (MFS) profile" evidence="5">
    <location>
        <begin position="20"/>
        <end position="424"/>
    </location>
</feature>
<evidence type="ECO:0000256" key="3">
    <source>
        <dbReference type="ARBA" id="ARBA00023136"/>
    </source>
</evidence>
<feature type="transmembrane region" description="Helical" evidence="4">
    <location>
        <begin position="86"/>
        <end position="106"/>
    </location>
</feature>
<evidence type="ECO:0000256" key="1">
    <source>
        <dbReference type="ARBA" id="ARBA00022692"/>
    </source>
</evidence>
<protein>
    <submittedName>
        <fullName evidence="6">MFS transporter</fullName>
    </submittedName>
</protein>
<name>A0ABX2N454_9SPHN</name>
<organism evidence="6 7">
    <name type="scientific">Parasphingorhabdus flavimaris</name>
    <dbReference type="NCBI Taxonomy" id="266812"/>
    <lineage>
        <taxon>Bacteria</taxon>
        <taxon>Pseudomonadati</taxon>
        <taxon>Pseudomonadota</taxon>
        <taxon>Alphaproteobacteria</taxon>
        <taxon>Sphingomonadales</taxon>
        <taxon>Sphingomonadaceae</taxon>
        <taxon>Parasphingorhabdus</taxon>
    </lineage>
</organism>
<dbReference type="PANTHER" id="PTHR11360">
    <property type="entry name" value="MONOCARBOXYLATE TRANSPORTER"/>
    <property type="match status" value="1"/>
</dbReference>
<accession>A0ABX2N454</accession>
<evidence type="ECO:0000313" key="6">
    <source>
        <dbReference type="EMBL" id="NVD28487.1"/>
    </source>
</evidence>
<feature type="transmembrane region" description="Helical" evidence="4">
    <location>
        <begin position="368"/>
        <end position="392"/>
    </location>
</feature>
<feature type="transmembrane region" description="Helical" evidence="4">
    <location>
        <begin position="58"/>
        <end position="79"/>
    </location>
</feature>
<dbReference type="InterPro" id="IPR036259">
    <property type="entry name" value="MFS_trans_sf"/>
</dbReference>
<keyword evidence="7" id="KW-1185">Reference proteome</keyword>
<proteinExistence type="predicted"/>
<keyword evidence="2 4" id="KW-1133">Transmembrane helix</keyword>
<evidence type="ECO:0000256" key="2">
    <source>
        <dbReference type="ARBA" id="ARBA00022989"/>
    </source>
</evidence>
<keyword evidence="1 4" id="KW-0812">Transmembrane</keyword>